<dbReference type="InterPro" id="IPR052557">
    <property type="entry name" value="CAP/Cytokinesis_protein"/>
</dbReference>
<reference evidence="2 3" key="1">
    <citation type="submission" date="2018-07" db="EMBL/GenBank/DDBJ databases">
        <title>Genomic Encyclopedia of Type Strains, Phase IV (KMG-IV): sequencing the most valuable type-strain genomes for metagenomic binning, comparative biology and taxonomic classification.</title>
        <authorList>
            <person name="Goeker M."/>
        </authorList>
    </citation>
    <scope>NUCLEOTIDE SEQUENCE [LARGE SCALE GENOMIC DNA]</scope>
    <source>
        <strain evidence="2 3">DSM 101478</strain>
    </source>
</reference>
<protein>
    <submittedName>
        <fullName evidence="2">Transglutaminase superfamily protein</fullName>
    </submittedName>
</protein>
<sequence length="298" mass="34989">MTGVLQAQDFSQVDATIKFYPKSFDEVTELSDFIARDFKTDEEKVRAIYGWIIHNVAYDLDEYDVFNYKFKNYRERNAKEEITRIKIIQRTLQKGVAVCEGYAMLFEKLCELQGIQNYLVRGDIKTSFKDIGRSFQKIHMWNVAYINGEPFLFDPTWGAGKYNQRFIKEPSYYWYKTEPKLFIKSHYPDLVEDTFLEINISKQVFARLPLIIKKDLLVTDVLTPKYGMINQGDYGKEIEFELKTEAPSVISYSYDFGDKKKMVDFSTEGDLLKFPIKKKTGELIVYFNDKPALAYKVE</sequence>
<name>A0A370QKM9_9FLAO</name>
<proteinExistence type="predicted"/>
<dbReference type="InterPro" id="IPR002931">
    <property type="entry name" value="Transglutaminase-like"/>
</dbReference>
<evidence type="ECO:0000313" key="3">
    <source>
        <dbReference type="Proteomes" id="UP000255317"/>
    </source>
</evidence>
<evidence type="ECO:0000313" key="2">
    <source>
        <dbReference type="EMBL" id="RDK88892.1"/>
    </source>
</evidence>
<dbReference type="SUPFAM" id="SSF54001">
    <property type="entry name" value="Cysteine proteinases"/>
    <property type="match status" value="1"/>
</dbReference>
<dbReference type="PANTHER" id="PTHR46333:SF2">
    <property type="entry name" value="CYTOKINESIS PROTEIN 3"/>
    <property type="match status" value="1"/>
</dbReference>
<dbReference type="Gene3D" id="3.10.620.30">
    <property type="match status" value="1"/>
</dbReference>
<feature type="domain" description="Transglutaminase-like" evidence="1">
    <location>
        <begin position="35"/>
        <end position="148"/>
    </location>
</feature>
<evidence type="ECO:0000259" key="1">
    <source>
        <dbReference type="Pfam" id="PF01841"/>
    </source>
</evidence>
<gene>
    <name evidence="2" type="ORF">C8D94_101770</name>
</gene>
<keyword evidence="3" id="KW-1185">Reference proteome</keyword>
<dbReference type="EMBL" id="QRAO01000001">
    <property type="protein sequence ID" value="RDK88892.1"/>
    <property type="molecule type" value="Genomic_DNA"/>
</dbReference>
<accession>A0A370QKM9</accession>
<organism evidence="2 3">
    <name type="scientific">Marinirhabdus gelatinilytica</name>
    <dbReference type="NCBI Taxonomy" id="1703343"/>
    <lineage>
        <taxon>Bacteria</taxon>
        <taxon>Pseudomonadati</taxon>
        <taxon>Bacteroidota</taxon>
        <taxon>Flavobacteriia</taxon>
        <taxon>Flavobacteriales</taxon>
        <taxon>Flavobacteriaceae</taxon>
    </lineage>
</organism>
<dbReference type="GO" id="GO:0005737">
    <property type="term" value="C:cytoplasm"/>
    <property type="evidence" value="ECO:0007669"/>
    <property type="project" value="TreeGrafter"/>
</dbReference>
<dbReference type="AlphaFoldDB" id="A0A370QKM9"/>
<dbReference type="Proteomes" id="UP000255317">
    <property type="component" value="Unassembled WGS sequence"/>
</dbReference>
<comment type="caution">
    <text evidence="2">The sequence shown here is derived from an EMBL/GenBank/DDBJ whole genome shotgun (WGS) entry which is preliminary data.</text>
</comment>
<dbReference type="InterPro" id="IPR038765">
    <property type="entry name" value="Papain-like_cys_pep_sf"/>
</dbReference>
<dbReference type="Pfam" id="PF01841">
    <property type="entry name" value="Transglut_core"/>
    <property type="match status" value="1"/>
</dbReference>
<dbReference type="PANTHER" id="PTHR46333">
    <property type="entry name" value="CYTOKINESIS PROTEIN 3"/>
    <property type="match status" value="1"/>
</dbReference>